<dbReference type="PANTHER" id="PTHR33710:SF77">
    <property type="entry name" value="DNASE I-LIKE SUPERFAMILY PROTEIN"/>
    <property type="match status" value="1"/>
</dbReference>
<evidence type="ECO:0000313" key="2">
    <source>
        <dbReference type="EMBL" id="KAK9941651.1"/>
    </source>
</evidence>
<dbReference type="SUPFAM" id="SSF56219">
    <property type="entry name" value="DNase I-like"/>
    <property type="match status" value="1"/>
</dbReference>
<accession>A0AAW1XZJ8</accession>
<comment type="caution">
    <text evidence="2">The sequence shown here is derived from an EMBL/GenBank/DDBJ whole genome shotgun (WGS) entry which is preliminary data.</text>
</comment>
<dbReference type="GO" id="GO:0003824">
    <property type="term" value="F:catalytic activity"/>
    <property type="evidence" value="ECO:0007669"/>
    <property type="project" value="InterPro"/>
</dbReference>
<reference evidence="2 3" key="1">
    <citation type="journal article" date="2023" name="G3 (Bethesda)">
        <title>A chromosome-length genome assembly and annotation of blackberry (Rubus argutus, cv. 'Hillquist').</title>
        <authorList>
            <person name="Bruna T."/>
            <person name="Aryal R."/>
            <person name="Dudchenko O."/>
            <person name="Sargent D.J."/>
            <person name="Mead D."/>
            <person name="Buti M."/>
            <person name="Cavallini A."/>
            <person name="Hytonen T."/>
            <person name="Andres J."/>
            <person name="Pham M."/>
            <person name="Weisz D."/>
            <person name="Mascagni F."/>
            <person name="Usai G."/>
            <person name="Natali L."/>
            <person name="Bassil N."/>
            <person name="Fernandez G.E."/>
            <person name="Lomsadze A."/>
            <person name="Armour M."/>
            <person name="Olukolu B."/>
            <person name="Poorten T."/>
            <person name="Britton C."/>
            <person name="Davik J."/>
            <person name="Ashrafi H."/>
            <person name="Aiden E.L."/>
            <person name="Borodovsky M."/>
            <person name="Worthington M."/>
        </authorList>
    </citation>
    <scope>NUCLEOTIDE SEQUENCE [LARGE SCALE GENOMIC DNA]</scope>
    <source>
        <strain evidence="2">PI 553951</strain>
    </source>
</reference>
<feature type="domain" description="Endonuclease/exonuclease/phosphatase" evidence="1">
    <location>
        <begin position="4"/>
        <end position="201"/>
    </location>
</feature>
<keyword evidence="3" id="KW-1185">Reference proteome</keyword>
<dbReference type="Pfam" id="PF03372">
    <property type="entry name" value="Exo_endo_phos"/>
    <property type="match status" value="1"/>
</dbReference>
<evidence type="ECO:0000313" key="3">
    <source>
        <dbReference type="Proteomes" id="UP001457282"/>
    </source>
</evidence>
<dbReference type="PANTHER" id="PTHR33710">
    <property type="entry name" value="BNAC02G09200D PROTEIN"/>
    <property type="match status" value="1"/>
</dbReference>
<dbReference type="EMBL" id="JBEDUW010000002">
    <property type="protein sequence ID" value="KAK9941651.1"/>
    <property type="molecule type" value="Genomic_DNA"/>
</dbReference>
<organism evidence="2 3">
    <name type="scientific">Rubus argutus</name>
    <name type="common">Southern blackberry</name>
    <dbReference type="NCBI Taxonomy" id="59490"/>
    <lineage>
        <taxon>Eukaryota</taxon>
        <taxon>Viridiplantae</taxon>
        <taxon>Streptophyta</taxon>
        <taxon>Embryophyta</taxon>
        <taxon>Tracheophyta</taxon>
        <taxon>Spermatophyta</taxon>
        <taxon>Magnoliopsida</taxon>
        <taxon>eudicotyledons</taxon>
        <taxon>Gunneridae</taxon>
        <taxon>Pentapetalae</taxon>
        <taxon>rosids</taxon>
        <taxon>fabids</taxon>
        <taxon>Rosales</taxon>
        <taxon>Rosaceae</taxon>
        <taxon>Rosoideae</taxon>
        <taxon>Rosoideae incertae sedis</taxon>
        <taxon>Rubus</taxon>
    </lineage>
</organism>
<dbReference type="InterPro" id="IPR005135">
    <property type="entry name" value="Endo/exonuclease/phosphatase"/>
</dbReference>
<dbReference type="Proteomes" id="UP001457282">
    <property type="component" value="Unassembled WGS sequence"/>
</dbReference>
<sequence length="318" mass="35870">MKILYWNARGLANEGTKRAFCNMVRLNKPLIVCISEPFVQISSIPVAFWRSLGLCPFVTNNRGSINPNLWLLCHVDVKPQTLSCTEQQITISCSIEGVIVVLTTVYAKTTVVGRRLLWDDLATIHSSFINGPWFVFGDFNCVLGAHEKRGGSAPNATSCYDFQRMCTACNLLDLETKGLSYTWTNRRTNVRLDRALGNLDWIGTWNVFECRTLTRAFSNHCPLLITFSKLTTSIRPHFRFQSMWIQHPDILGLVSDFWSQTCFVGCPMFVLASKLRALKSLLKNWNSSSFGDINVQVSSSKAALDLIQAEILYHGSLR</sequence>
<proteinExistence type="predicted"/>
<gene>
    <name evidence="2" type="ORF">M0R45_007351</name>
</gene>
<dbReference type="AlphaFoldDB" id="A0AAW1XZJ8"/>
<protein>
    <recommendedName>
        <fullName evidence="1">Endonuclease/exonuclease/phosphatase domain-containing protein</fullName>
    </recommendedName>
</protein>
<evidence type="ECO:0000259" key="1">
    <source>
        <dbReference type="Pfam" id="PF03372"/>
    </source>
</evidence>
<name>A0AAW1XZJ8_RUBAR</name>
<dbReference type="Gene3D" id="3.60.10.10">
    <property type="entry name" value="Endonuclease/exonuclease/phosphatase"/>
    <property type="match status" value="1"/>
</dbReference>
<dbReference type="InterPro" id="IPR036691">
    <property type="entry name" value="Endo/exonu/phosph_ase_sf"/>
</dbReference>